<dbReference type="InterPro" id="IPR045670">
    <property type="entry name" value="DUF5916"/>
</dbReference>
<name>A0ABZ0TX28_9SPHI</name>
<accession>A0ABZ0TX28</accession>
<protein>
    <submittedName>
        <fullName evidence="3">DUF5916 domain-containing protein</fullName>
    </submittedName>
</protein>
<sequence length="717" mass="82239">MNTKQKVIKPKQTNNDITVDGILNELEWQDADMAANFIQNYPSDSSLSHGKTKVKVLYNEKYLYIAAELLNADNAQEKYVASSLKRDFPLLENDVFGLTIDPFGDHINGYGFYLSAYGVQREEQVFNGSKQDDTWDIKWFSAVQHTAIGWTLEIAIPFRYLRYSQSLDSWNVNFLRNDVVNNERSSWVAMPRNFTFPNLAYSGKIKWPQIPRQALKNISLIPSLTLSANQNKKEKIQSTVKPSLDAKATLNSSLNLDLTVNPDFSQAEVDDAQVNLSRFELSYPEKRLFFIENSDLFSQFGVDKLGTSPVRPVYSRRIGLKYNARLGQFEPARVIAGARLSGKISNDLRIGVMSVQTASQSAKDSTDNTSPGQSYSVVALQQKVFSSSNIGVIFTNRQSTGADNTTDNTLSGKYNRLIGAEYNLTSRNGEWTGKLFEQVMFTPQKTTSSQGGWLNYNTRHTISWVGFTRVGKDFNPDLGFVPRDNFSNVYGELSYIAYTKSKSLLFLRPVIHYELYFDPAYTLTDHSYIGGTEIALNNTTDIYLLFHNSYTRLMQPFNPALNNGKVLPAGSAYTYNFFSFYYLSDLRKNFAWEYFLRFGKYFNGTYTEHKGYFNVKIQPWGIVGINYDINMVRLPAPYSNNNIYAVGPKADISFSRKLYFNANIQYTSANRNLNFFFRLQWRFRPLSDIYVVYSNNQSTQPWQRQNHNLTMKFIYFW</sequence>
<dbReference type="Pfam" id="PF06452">
    <property type="entry name" value="CBM9_1"/>
    <property type="match status" value="1"/>
</dbReference>
<keyword evidence="4" id="KW-1185">Reference proteome</keyword>
<feature type="domain" description="Carbohydrate-binding" evidence="1">
    <location>
        <begin position="19"/>
        <end position="189"/>
    </location>
</feature>
<evidence type="ECO:0000259" key="2">
    <source>
        <dbReference type="Pfam" id="PF19313"/>
    </source>
</evidence>
<evidence type="ECO:0000313" key="4">
    <source>
        <dbReference type="Proteomes" id="UP001324380"/>
    </source>
</evidence>
<proteinExistence type="predicted"/>
<dbReference type="RefSeq" id="WP_321565448.1">
    <property type="nucleotide sequence ID" value="NZ_CP139558.1"/>
</dbReference>
<dbReference type="CDD" id="cd09618">
    <property type="entry name" value="CBM9_like_2"/>
    <property type="match status" value="1"/>
</dbReference>
<gene>
    <name evidence="3" type="ORF">SNE25_12550</name>
</gene>
<evidence type="ECO:0000259" key="1">
    <source>
        <dbReference type="Pfam" id="PF06452"/>
    </source>
</evidence>
<dbReference type="EMBL" id="CP139558">
    <property type="protein sequence ID" value="WPU96349.1"/>
    <property type="molecule type" value="Genomic_DNA"/>
</dbReference>
<organism evidence="3 4">
    <name type="scientific">Mucilaginibacter sabulilitoris</name>
    <dbReference type="NCBI Taxonomy" id="1173583"/>
    <lineage>
        <taxon>Bacteria</taxon>
        <taxon>Pseudomonadati</taxon>
        <taxon>Bacteroidota</taxon>
        <taxon>Sphingobacteriia</taxon>
        <taxon>Sphingobacteriales</taxon>
        <taxon>Sphingobacteriaceae</taxon>
        <taxon>Mucilaginibacter</taxon>
    </lineage>
</organism>
<dbReference type="InterPro" id="IPR010502">
    <property type="entry name" value="Carb-bd_dom_fam9"/>
</dbReference>
<dbReference type="Gene3D" id="2.60.40.1190">
    <property type="match status" value="1"/>
</dbReference>
<dbReference type="Proteomes" id="UP001324380">
    <property type="component" value="Chromosome"/>
</dbReference>
<evidence type="ECO:0000313" key="3">
    <source>
        <dbReference type="EMBL" id="WPU96349.1"/>
    </source>
</evidence>
<reference evidence="3 4" key="1">
    <citation type="submission" date="2023-11" db="EMBL/GenBank/DDBJ databases">
        <title>Analysis of the Genomes of Mucilaginibacter gossypii cycad 4 and M. sabulilitoris SNA2: microbes with the potential for plant growth promotion.</title>
        <authorList>
            <person name="Hirsch A.M."/>
            <person name="Humm E."/>
            <person name="Rubbi M."/>
            <person name="Del Vecchio G."/>
            <person name="Ha S.M."/>
            <person name="Pellegrini M."/>
            <person name="Gunsalus R.P."/>
        </authorList>
    </citation>
    <scope>NUCLEOTIDE SEQUENCE [LARGE SCALE GENOMIC DNA]</scope>
    <source>
        <strain evidence="3 4">SNA2</strain>
    </source>
</reference>
<feature type="domain" description="DUF5916" evidence="2">
    <location>
        <begin position="219"/>
        <end position="613"/>
    </location>
</feature>
<dbReference type="SUPFAM" id="SSF49344">
    <property type="entry name" value="CBD9-like"/>
    <property type="match status" value="1"/>
</dbReference>
<dbReference type="Pfam" id="PF19313">
    <property type="entry name" value="DUF5916"/>
    <property type="match status" value="1"/>
</dbReference>